<evidence type="ECO:0000313" key="18">
    <source>
        <dbReference type="Proteomes" id="UP000251891"/>
    </source>
</evidence>
<dbReference type="InterPro" id="IPR052016">
    <property type="entry name" value="Bact_Sigma-Reg"/>
</dbReference>
<evidence type="ECO:0000256" key="11">
    <source>
        <dbReference type="ARBA" id="ARBA00023211"/>
    </source>
</evidence>
<evidence type="ECO:0000256" key="12">
    <source>
        <dbReference type="ARBA" id="ARBA00047761"/>
    </source>
</evidence>
<dbReference type="Pfam" id="PF07228">
    <property type="entry name" value="SpoIIE"/>
    <property type="match status" value="1"/>
</dbReference>
<comment type="catalytic activity">
    <reaction evidence="12">
        <text>O-phospho-L-seryl-[protein] + H2O = L-seryl-[protein] + phosphate</text>
        <dbReference type="Rhea" id="RHEA:20629"/>
        <dbReference type="Rhea" id="RHEA-COMP:9863"/>
        <dbReference type="Rhea" id="RHEA-COMP:11604"/>
        <dbReference type="ChEBI" id="CHEBI:15377"/>
        <dbReference type="ChEBI" id="CHEBI:29999"/>
        <dbReference type="ChEBI" id="CHEBI:43474"/>
        <dbReference type="ChEBI" id="CHEBI:83421"/>
        <dbReference type="EC" id="3.1.3.16"/>
    </reaction>
</comment>
<feature type="domain" description="PAS" evidence="16">
    <location>
        <begin position="11"/>
        <end position="75"/>
    </location>
</feature>
<dbReference type="PANTHER" id="PTHR43156:SF2">
    <property type="entry name" value="STAGE II SPORULATION PROTEIN E"/>
    <property type="match status" value="1"/>
</dbReference>
<dbReference type="GO" id="GO:0016301">
    <property type="term" value="F:kinase activity"/>
    <property type="evidence" value="ECO:0007669"/>
    <property type="project" value="UniProtKB-KW"/>
</dbReference>
<dbReference type="EC" id="3.1.3.16" evidence="1"/>
<evidence type="ECO:0000256" key="13">
    <source>
        <dbReference type="ARBA" id="ARBA00056274"/>
    </source>
</evidence>
<protein>
    <recommendedName>
        <fullName evidence="1">protein-serine/threonine phosphatase</fullName>
        <ecNumber evidence="1">3.1.3.16</ecNumber>
    </recommendedName>
    <alternativeName>
        <fullName evidence="15">Protein-serine/threonine phosphatase</fullName>
    </alternativeName>
    <alternativeName>
        <fullName evidence="14">Serine/threonine-protein kinase</fullName>
    </alternativeName>
</protein>
<dbReference type="Pfam" id="PF00989">
    <property type="entry name" value="PAS"/>
    <property type="match status" value="1"/>
</dbReference>
<evidence type="ECO:0000256" key="7">
    <source>
        <dbReference type="ARBA" id="ARBA00022801"/>
    </source>
</evidence>
<keyword evidence="8" id="KW-0067">ATP-binding</keyword>
<accession>A0A365H005</accession>
<keyword evidence="5" id="KW-0547">Nucleotide-binding</keyword>
<evidence type="ECO:0000256" key="9">
    <source>
        <dbReference type="ARBA" id="ARBA00022842"/>
    </source>
</evidence>
<reference evidence="17 18" key="1">
    <citation type="submission" date="2018-06" db="EMBL/GenBank/DDBJ databases">
        <title>Actinomadura craniellae sp. nov. isolated from marine sponge Craniella sp.</title>
        <authorList>
            <person name="Li L."/>
            <person name="Xu Q.H."/>
            <person name="Lin H.W."/>
            <person name="Lu Y.H."/>
        </authorList>
    </citation>
    <scope>NUCLEOTIDE SEQUENCE [LARGE SCALE GENOMIC DNA]</scope>
    <source>
        <strain evidence="17 18">LHW63021</strain>
    </source>
</reference>
<dbReference type="GO" id="GO:0004722">
    <property type="term" value="F:protein serine/threonine phosphatase activity"/>
    <property type="evidence" value="ECO:0007669"/>
    <property type="project" value="UniProtKB-EC"/>
</dbReference>
<dbReference type="SMART" id="SM00065">
    <property type="entry name" value="GAF"/>
    <property type="match status" value="1"/>
</dbReference>
<comment type="caution">
    <text evidence="17">The sequence shown here is derived from an EMBL/GenBank/DDBJ whole genome shotgun (WGS) entry which is preliminary data.</text>
</comment>
<evidence type="ECO:0000256" key="14">
    <source>
        <dbReference type="ARBA" id="ARBA00075117"/>
    </source>
</evidence>
<dbReference type="InterPro" id="IPR035965">
    <property type="entry name" value="PAS-like_dom_sf"/>
</dbReference>
<dbReference type="NCBIfam" id="TIGR00229">
    <property type="entry name" value="sensory_box"/>
    <property type="match status" value="2"/>
</dbReference>
<keyword evidence="2" id="KW-0597">Phosphoprotein</keyword>
<evidence type="ECO:0000313" key="17">
    <source>
        <dbReference type="EMBL" id="RAY12425.1"/>
    </source>
</evidence>
<dbReference type="SUPFAM" id="SSF81606">
    <property type="entry name" value="PP2C-like"/>
    <property type="match status" value="1"/>
</dbReference>
<evidence type="ECO:0000256" key="15">
    <source>
        <dbReference type="ARBA" id="ARBA00081350"/>
    </source>
</evidence>
<dbReference type="SMART" id="SM00331">
    <property type="entry name" value="PP2C_SIG"/>
    <property type="match status" value="1"/>
</dbReference>
<evidence type="ECO:0000256" key="3">
    <source>
        <dbReference type="ARBA" id="ARBA00022679"/>
    </source>
</evidence>
<dbReference type="AlphaFoldDB" id="A0A365H005"/>
<keyword evidence="6" id="KW-0418">Kinase</keyword>
<evidence type="ECO:0000256" key="1">
    <source>
        <dbReference type="ARBA" id="ARBA00013081"/>
    </source>
</evidence>
<name>A0A365H005_9ACTN</name>
<dbReference type="GO" id="GO:0006355">
    <property type="term" value="P:regulation of DNA-templated transcription"/>
    <property type="evidence" value="ECO:0007669"/>
    <property type="project" value="InterPro"/>
</dbReference>
<dbReference type="InterPro" id="IPR036457">
    <property type="entry name" value="PPM-type-like_dom_sf"/>
</dbReference>
<dbReference type="GO" id="GO:0005524">
    <property type="term" value="F:ATP binding"/>
    <property type="evidence" value="ECO:0007669"/>
    <property type="project" value="UniProtKB-KW"/>
</dbReference>
<dbReference type="Pfam" id="PF01590">
    <property type="entry name" value="GAF"/>
    <property type="match status" value="1"/>
</dbReference>
<dbReference type="InterPro" id="IPR000014">
    <property type="entry name" value="PAS"/>
</dbReference>
<evidence type="ECO:0000256" key="8">
    <source>
        <dbReference type="ARBA" id="ARBA00022840"/>
    </source>
</evidence>
<dbReference type="RefSeq" id="WP_111870481.1">
    <property type="nucleotide sequence ID" value="NZ_QLYX01000013.1"/>
</dbReference>
<dbReference type="OrthoDB" id="118142at2"/>
<dbReference type="InterPro" id="IPR013656">
    <property type="entry name" value="PAS_4"/>
</dbReference>
<organism evidence="17 18">
    <name type="scientific">Actinomadura craniellae</name>
    <dbReference type="NCBI Taxonomy" id="2231787"/>
    <lineage>
        <taxon>Bacteria</taxon>
        <taxon>Bacillati</taxon>
        <taxon>Actinomycetota</taxon>
        <taxon>Actinomycetes</taxon>
        <taxon>Streptosporangiales</taxon>
        <taxon>Thermomonosporaceae</taxon>
        <taxon>Actinomadura</taxon>
    </lineage>
</organism>
<dbReference type="InterPro" id="IPR003018">
    <property type="entry name" value="GAF"/>
</dbReference>
<gene>
    <name evidence="17" type="ORF">DPM19_25090</name>
</gene>
<dbReference type="Proteomes" id="UP000251891">
    <property type="component" value="Unassembled WGS sequence"/>
</dbReference>
<dbReference type="CDD" id="cd00130">
    <property type="entry name" value="PAS"/>
    <property type="match status" value="2"/>
</dbReference>
<comment type="function">
    <text evidence="13">Primarily acts as an independent SigF regulator that is sensitive to the osmosensory signal, mediating the cross talk of PknD with the SigF regulon. Possesses both phosphatase and kinase activities. The kinase domain functions as a classic anti-sigma factor-like kinase to phosphorylate the anti-anti-sigma factor domain at the canonical regulatory site, and the phosphatase domain antagonizes this activity.</text>
</comment>
<dbReference type="InterPro" id="IPR029016">
    <property type="entry name" value="GAF-like_dom_sf"/>
</dbReference>
<dbReference type="SUPFAM" id="SSF55785">
    <property type="entry name" value="PYP-like sensor domain (PAS domain)"/>
    <property type="match status" value="2"/>
</dbReference>
<proteinExistence type="predicted"/>
<dbReference type="Gene3D" id="3.30.450.40">
    <property type="match status" value="1"/>
</dbReference>
<dbReference type="GO" id="GO:0046872">
    <property type="term" value="F:metal ion binding"/>
    <property type="evidence" value="ECO:0007669"/>
    <property type="project" value="UniProtKB-KW"/>
</dbReference>
<dbReference type="FunFam" id="3.30.450.40:FF:000035">
    <property type="entry name" value="PAS sensor protein"/>
    <property type="match status" value="1"/>
</dbReference>
<keyword evidence="10" id="KW-0904">Protein phosphatase</keyword>
<dbReference type="SUPFAM" id="SSF55781">
    <property type="entry name" value="GAF domain-like"/>
    <property type="match status" value="1"/>
</dbReference>
<dbReference type="InterPro" id="IPR013767">
    <property type="entry name" value="PAS_fold"/>
</dbReference>
<keyword evidence="11" id="KW-0464">Manganese</keyword>
<dbReference type="PANTHER" id="PTHR43156">
    <property type="entry name" value="STAGE II SPORULATION PROTEIN E-RELATED"/>
    <property type="match status" value="1"/>
</dbReference>
<evidence type="ECO:0000256" key="10">
    <source>
        <dbReference type="ARBA" id="ARBA00022912"/>
    </source>
</evidence>
<dbReference type="Gene3D" id="3.60.40.10">
    <property type="entry name" value="PPM-type phosphatase domain"/>
    <property type="match status" value="1"/>
</dbReference>
<evidence type="ECO:0000259" key="16">
    <source>
        <dbReference type="PROSITE" id="PS50112"/>
    </source>
</evidence>
<evidence type="ECO:0000256" key="6">
    <source>
        <dbReference type="ARBA" id="ARBA00022777"/>
    </source>
</evidence>
<keyword evidence="18" id="KW-1185">Reference proteome</keyword>
<dbReference type="InterPro" id="IPR001932">
    <property type="entry name" value="PPM-type_phosphatase-like_dom"/>
</dbReference>
<keyword evidence="3" id="KW-0808">Transferase</keyword>
<dbReference type="PROSITE" id="PS50112">
    <property type="entry name" value="PAS"/>
    <property type="match status" value="1"/>
</dbReference>
<keyword evidence="7" id="KW-0378">Hydrolase</keyword>
<sequence>MDDHTPTAGGVAEEGAPAIVLLDAAGAVAGWSRAAEALLGHRADDVLGRSVAVLLTPGDRAGRISAWIERFGEREHWSGPIEARHRDGHAILVHAEVSRLHARGGAAHRLLSVTPASAAVSGISMLEPFINRSSVALCIWDRDLRCVWLNEAAQRLQGFFPQYQVGRSLAEPLAGADARASAERVRAVLADGVPRVDRESHWVSADRSEERTLSISLFRIEGADGRPLGVCSLTLDITHSRARERLALLREASVRIGTTLDVRKTAQELAELAVPALADYVTVDLAEAALPDDEPLRLLAATEESIPVFRRAGMASIHPDFPEALYLLGDAVYVAPSSAFTEVLNSGRSHFEPVLDTVPGRWLDDDRLEVIHDTGMHSLIIVPLRARGDILGIAVFVRTDNPAPFTGDDLTLAEELVARAALSLDNARRYTRERTASLALQRHLLPQRLPDCDALELASHYLPSDLHGGVGGDWFDTIPLSGSRIALVVGDVTGHGINAAARMGRLRTAVRTLAYMELPPARLLTHLDNLVAQMGEGNDLADIALATCLYAVYDPDTRQCTVAAAGHPPLALVDPSGAVTFPRLPTGTPIGLGVADYESVRFELAEGTLLVLYTDGLIETRDADLDAGMDRLRAALARFDLPLGDLCTAVIGAMTTDVRDDDVTLLVARTRAPGG</sequence>
<keyword evidence="4" id="KW-0479">Metal-binding</keyword>
<evidence type="ECO:0000256" key="4">
    <source>
        <dbReference type="ARBA" id="ARBA00022723"/>
    </source>
</evidence>
<dbReference type="EMBL" id="QLYX01000013">
    <property type="protein sequence ID" value="RAY12425.1"/>
    <property type="molecule type" value="Genomic_DNA"/>
</dbReference>
<dbReference type="Gene3D" id="3.30.450.20">
    <property type="entry name" value="PAS domain"/>
    <property type="match status" value="2"/>
</dbReference>
<evidence type="ECO:0000256" key="5">
    <source>
        <dbReference type="ARBA" id="ARBA00022741"/>
    </source>
</evidence>
<dbReference type="Pfam" id="PF08448">
    <property type="entry name" value="PAS_4"/>
    <property type="match status" value="1"/>
</dbReference>
<dbReference type="FunFam" id="3.60.40.10:FF:000005">
    <property type="entry name" value="Serine/threonine protein phosphatase"/>
    <property type="match status" value="1"/>
</dbReference>
<keyword evidence="9" id="KW-0460">Magnesium</keyword>
<dbReference type="SMART" id="SM00091">
    <property type="entry name" value="PAS"/>
    <property type="match status" value="2"/>
</dbReference>
<evidence type="ECO:0000256" key="2">
    <source>
        <dbReference type="ARBA" id="ARBA00022553"/>
    </source>
</evidence>